<keyword evidence="3" id="KW-1185">Reference proteome</keyword>
<accession>A0A518KD15</accession>
<sequence precursor="true">MKPFLLLPGLLALVAITAPAAAQTTINFSSLETVLANPMGMNDKMTALWTGWATQVYEYNMPFIELKNDSNAPFAVETFRMSIGDENYGFSNVFFRKEETNSYPFTANGEYALTGFSTPDIEFATGIEDGGDTLLVDFSARGGLQPGEVVRFQVDIDRDTDVGGMKLFADYPSVFFTPNGGADTTGNSVIKMSYVGTSQTTSTTLPNYSMSDATTGFLTTPRPYSVMQPIDVFPDVPVGFPEIPEPTAGMLAALATATVVARRKA</sequence>
<dbReference type="EMBL" id="CP036349">
    <property type="protein sequence ID" value="QDV75677.1"/>
    <property type="molecule type" value="Genomic_DNA"/>
</dbReference>
<protein>
    <recommendedName>
        <fullName evidence="4">PEP-CTERM protein-sorting domain-containing protein</fullName>
    </recommendedName>
</protein>
<keyword evidence="1" id="KW-0732">Signal</keyword>
<dbReference type="Proteomes" id="UP000316426">
    <property type="component" value="Chromosome"/>
</dbReference>
<evidence type="ECO:0000256" key="1">
    <source>
        <dbReference type="SAM" id="SignalP"/>
    </source>
</evidence>
<organism evidence="2 3">
    <name type="scientific">Botrimarina mediterranea</name>
    <dbReference type="NCBI Taxonomy" id="2528022"/>
    <lineage>
        <taxon>Bacteria</taxon>
        <taxon>Pseudomonadati</taxon>
        <taxon>Planctomycetota</taxon>
        <taxon>Planctomycetia</taxon>
        <taxon>Pirellulales</taxon>
        <taxon>Lacipirellulaceae</taxon>
        <taxon>Botrimarina</taxon>
    </lineage>
</organism>
<evidence type="ECO:0000313" key="2">
    <source>
        <dbReference type="EMBL" id="QDV75677.1"/>
    </source>
</evidence>
<dbReference type="KEGG" id="bmei:Spa11_38970"/>
<feature type="signal peptide" evidence="1">
    <location>
        <begin position="1"/>
        <end position="20"/>
    </location>
</feature>
<reference evidence="2 3" key="1">
    <citation type="submission" date="2019-02" db="EMBL/GenBank/DDBJ databases">
        <title>Deep-cultivation of Planctomycetes and their phenomic and genomic characterization uncovers novel biology.</title>
        <authorList>
            <person name="Wiegand S."/>
            <person name="Jogler M."/>
            <person name="Boedeker C."/>
            <person name="Pinto D."/>
            <person name="Vollmers J."/>
            <person name="Rivas-Marin E."/>
            <person name="Kohn T."/>
            <person name="Peeters S.H."/>
            <person name="Heuer A."/>
            <person name="Rast P."/>
            <person name="Oberbeckmann S."/>
            <person name="Bunk B."/>
            <person name="Jeske O."/>
            <person name="Meyerdierks A."/>
            <person name="Storesund J.E."/>
            <person name="Kallscheuer N."/>
            <person name="Luecker S."/>
            <person name="Lage O.M."/>
            <person name="Pohl T."/>
            <person name="Merkel B.J."/>
            <person name="Hornburger P."/>
            <person name="Mueller R.-W."/>
            <person name="Bruemmer F."/>
            <person name="Labrenz M."/>
            <person name="Spormann A.M."/>
            <person name="Op den Camp H."/>
            <person name="Overmann J."/>
            <person name="Amann R."/>
            <person name="Jetten M.S.M."/>
            <person name="Mascher T."/>
            <person name="Medema M.H."/>
            <person name="Devos D.P."/>
            <person name="Kaster A.-K."/>
            <person name="Ovreas L."/>
            <person name="Rohde M."/>
            <person name="Galperin M.Y."/>
            <person name="Jogler C."/>
        </authorList>
    </citation>
    <scope>NUCLEOTIDE SEQUENCE [LARGE SCALE GENOMIC DNA]</scope>
    <source>
        <strain evidence="2 3">Spa11</strain>
    </source>
</reference>
<feature type="chain" id="PRO_5021888935" description="PEP-CTERM protein-sorting domain-containing protein" evidence="1">
    <location>
        <begin position="21"/>
        <end position="265"/>
    </location>
</feature>
<dbReference type="RefSeq" id="WP_145115335.1">
    <property type="nucleotide sequence ID" value="NZ_CP036349.1"/>
</dbReference>
<dbReference type="AlphaFoldDB" id="A0A518KD15"/>
<name>A0A518KD15_9BACT</name>
<gene>
    <name evidence="2" type="ORF">Spa11_38970</name>
</gene>
<proteinExistence type="predicted"/>
<evidence type="ECO:0008006" key="4">
    <source>
        <dbReference type="Google" id="ProtNLM"/>
    </source>
</evidence>
<evidence type="ECO:0000313" key="3">
    <source>
        <dbReference type="Proteomes" id="UP000316426"/>
    </source>
</evidence>